<dbReference type="SUPFAM" id="SSF102735">
    <property type="entry name" value="Trigger factor ribosome-binding domain"/>
    <property type="match status" value="1"/>
</dbReference>
<evidence type="ECO:0000313" key="13">
    <source>
        <dbReference type="Proteomes" id="UP000033860"/>
    </source>
</evidence>
<dbReference type="InterPro" id="IPR037041">
    <property type="entry name" value="Trigger_fac_C_sf"/>
</dbReference>
<dbReference type="PANTHER" id="PTHR30560:SF3">
    <property type="entry name" value="TRIGGER FACTOR-LIKE PROTEIN TIG, CHLOROPLASTIC"/>
    <property type="match status" value="1"/>
</dbReference>
<evidence type="ECO:0000256" key="9">
    <source>
        <dbReference type="ARBA" id="ARBA00029986"/>
    </source>
</evidence>
<name>A0A0G1RW31_9BACT</name>
<dbReference type="GO" id="GO:0005737">
    <property type="term" value="C:cytoplasm"/>
    <property type="evidence" value="ECO:0007669"/>
    <property type="project" value="UniProtKB-SubCell"/>
</dbReference>
<dbReference type="InterPro" id="IPR005215">
    <property type="entry name" value="Trig_fac"/>
</dbReference>
<evidence type="ECO:0000256" key="4">
    <source>
        <dbReference type="ARBA" id="ARBA00013194"/>
    </source>
</evidence>
<comment type="subcellular location">
    <subcellularLocation>
        <location evidence="2">Cytoplasm</location>
    </subcellularLocation>
</comment>
<dbReference type="Gene3D" id="3.30.70.1050">
    <property type="entry name" value="Trigger factor ribosome-binding domain"/>
    <property type="match status" value="1"/>
</dbReference>
<dbReference type="GO" id="GO:0043022">
    <property type="term" value="F:ribosome binding"/>
    <property type="evidence" value="ECO:0007669"/>
    <property type="project" value="TreeGrafter"/>
</dbReference>
<dbReference type="InterPro" id="IPR027304">
    <property type="entry name" value="Trigger_fact/SurA_dom_sf"/>
</dbReference>
<evidence type="ECO:0000259" key="10">
    <source>
        <dbReference type="Pfam" id="PF05697"/>
    </source>
</evidence>
<sequence length="291" mass="32494">MTKTAPDAKITWLPKKTFELEFSIPWTKVKATYTHVLEDFQKTAEIKGFRVGKAPISVVEKSLDRGTIYGEVVNHLLPGSYAEAVKKHNLKPALAPKITIVSAKEGESWQFKATACELPEVVVGDYAKVARGALAADKIWTPGKGSSKNEKKELTQTQKFDLVAQALIKDINLELPDLLIEAERDRALSRLLDQVQKLGLTIDQYAASINKTVERLRQEYRQSAENTLKLELILQAIAEDKNFKASDGEVDKMIAAAGDEKLKSQLNTPQERAYLASIIKKRQTIDYLTNL</sequence>
<keyword evidence="8" id="KW-0413">Isomerase</keyword>
<feature type="domain" description="Trigger factor C-terminal" evidence="11">
    <location>
        <begin position="148"/>
        <end position="289"/>
    </location>
</feature>
<accession>A0A0G1RW31</accession>
<evidence type="ECO:0000313" key="12">
    <source>
        <dbReference type="EMBL" id="KKU61352.1"/>
    </source>
</evidence>
<dbReference type="EMBL" id="LCNT01000003">
    <property type="protein sequence ID" value="KKU61352.1"/>
    <property type="molecule type" value="Genomic_DNA"/>
</dbReference>
<evidence type="ECO:0000256" key="7">
    <source>
        <dbReference type="ARBA" id="ARBA00023186"/>
    </source>
</evidence>
<protein>
    <recommendedName>
        <fullName evidence="5">Trigger factor</fullName>
        <ecNumber evidence="4">5.2.1.8</ecNumber>
    </recommendedName>
    <alternativeName>
        <fullName evidence="9">PPIase</fullName>
    </alternativeName>
</protein>
<dbReference type="InterPro" id="IPR036611">
    <property type="entry name" value="Trigger_fac_ribosome-bd_sf"/>
</dbReference>
<dbReference type="Pfam" id="PF05697">
    <property type="entry name" value="Trigger_N"/>
    <property type="match status" value="1"/>
</dbReference>
<dbReference type="Gene3D" id="1.10.3120.10">
    <property type="entry name" value="Trigger factor, C-terminal domain"/>
    <property type="match status" value="1"/>
</dbReference>
<dbReference type="SUPFAM" id="SSF109998">
    <property type="entry name" value="Triger factor/SurA peptide-binding domain-like"/>
    <property type="match status" value="1"/>
</dbReference>
<organism evidence="12 13">
    <name type="scientific">Candidatus Beckwithbacteria bacterium GW2011_GWB1_47_15</name>
    <dbReference type="NCBI Taxonomy" id="1618371"/>
    <lineage>
        <taxon>Bacteria</taxon>
        <taxon>Candidatus Beckwithiibacteriota</taxon>
    </lineage>
</organism>
<evidence type="ECO:0000256" key="1">
    <source>
        <dbReference type="ARBA" id="ARBA00000971"/>
    </source>
</evidence>
<proteinExistence type="inferred from homology"/>
<keyword evidence="7" id="KW-0143">Chaperone</keyword>
<evidence type="ECO:0000259" key="11">
    <source>
        <dbReference type="Pfam" id="PF05698"/>
    </source>
</evidence>
<keyword evidence="6" id="KW-0697">Rotamase</keyword>
<dbReference type="Proteomes" id="UP000033860">
    <property type="component" value="Unassembled WGS sequence"/>
</dbReference>
<dbReference type="AlphaFoldDB" id="A0A0G1RW31"/>
<comment type="catalytic activity">
    <reaction evidence="1">
        <text>[protein]-peptidylproline (omega=180) = [protein]-peptidylproline (omega=0)</text>
        <dbReference type="Rhea" id="RHEA:16237"/>
        <dbReference type="Rhea" id="RHEA-COMP:10747"/>
        <dbReference type="Rhea" id="RHEA-COMP:10748"/>
        <dbReference type="ChEBI" id="CHEBI:83833"/>
        <dbReference type="ChEBI" id="CHEBI:83834"/>
        <dbReference type="EC" id="5.2.1.8"/>
    </reaction>
</comment>
<dbReference type="GO" id="GO:0043335">
    <property type="term" value="P:protein unfolding"/>
    <property type="evidence" value="ECO:0007669"/>
    <property type="project" value="TreeGrafter"/>
</dbReference>
<dbReference type="GO" id="GO:0044183">
    <property type="term" value="F:protein folding chaperone"/>
    <property type="evidence" value="ECO:0007669"/>
    <property type="project" value="TreeGrafter"/>
</dbReference>
<comment type="similarity">
    <text evidence="3">Belongs to the FKBP-type PPIase family. Tig subfamily.</text>
</comment>
<evidence type="ECO:0000256" key="2">
    <source>
        <dbReference type="ARBA" id="ARBA00004496"/>
    </source>
</evidence>
<dbReference type="GO" id="GO:0051083">
    <property type="term" value="P:'de novo' cotranslational protein folding"/>
    <property type="evidence" value="ECO:0007669"/>
    <property type="project" value="TreeGrafter"/>
</dbReference>
<dbReference type="Pfam" id="PF05698">
    <property type="entry name" value="Trigger_C"/>
    <property type="match status" value="1"/>
</dbReference>
<dbReference type="InterPro" id="IPR008880">
    <property type="entry name" value="Trigger_fac_C"/>
</dbReference>
<evidence type="ECO:0000256" key="6">
    <source>
        <dbReference type="ARBA" id="ARBA00023110"/>
    </source>
</evidence>
<evidence type="ECO:0000256" key="5">
    <source>
        <dbReference type="ARBA" id="ARBA00016902"/>
    </source>
</evidence>
<gene>
    <name evidence="12" type="ORF">UX85_C0003G0011</name>
</gene>
<dbReference type="GO" id="GO:0003755">
    <property type="term" value="F:peptidyl-prolyl cis-trans isomerase activity"/>
    <property type="evidence" value="ECO:0007669"/>
    <property type="project" value="UniProtKB-KW"/>
</dbReference>
<feature type="domain" description="Trigger factor ribosome-binding bacterial" evidence="10">
    <location>
        <begin position="14"/>
        <end position="129"/>
    </location>
</feature>
<dbReference type="GO" id="GO:0015031">
    <property type="term" value="P:protein transport"/>
    <property type="evidence" value="ECO:0007669"/>
    <property type="project" value="InterPro"/>
</dbReference>
<evidence type="ECO:0000256" key="3">
    <source>
        <dbReference type="ARBA" id="ARBA00005464"/>
    </source>
</evidence>
<dbReference type="InterPro" id="IPR008881">
    <property type="entry name" value="Trigger_fac_ribosome-bd_bac"/>
</dbReference>
<dbReference type="EC" id="5.2.1.8" evidence="4"/>
<evidence type="ECO:0000256" key="8">
    <source>
        <dbReference type="ARBA" id="ARBA00023235"/>
    </source>
</evidence>
<dbReference type="PANTHER" id="PTHR30560">
    <property type="entry name" value="TRIGGER FACTOR CHAPERONE AND PEPTIDYL-PROLYL CIS/TRANS ISOMERASE"/>
    <property type="match status" value="1"/>
</dbReference>
<reference evidence="12 13" key="1">
    <citation type="journal article" date="2015" name="Nature">
        <title>rRNA introns, odd ribosomes, and small enigmatic genomes across a large radiation of phyla.</title>
        <authorList>
            <person name="Brown C.T."/>
            <person name="Hug L.A."/>
            <person name="Thomas B.C."/>
            <person name="Sharon I."/>
            <person name="Castelle C.J."/>
            <person name="Singh A."/>
            <person name="Wilkins M.J."/>
            <person name="Williams K.H."/>
            <person name="Banfield J.F."/>
        </authorList>
    </citation>
    <scope>NUCLEOTIDE SEQUENCE [LARGE SCALE GENOMIC DNA]</scope>
</reference>
<comment type="caution">
    <text evidence="12">The sequence shown here is derived from an EMBL/GenBank/DDBJ whole genome shotgun (WGS) entry which is preliminary data.</text>
</comment>